<dbReference type="InterPro" id="IPR058598">
    <property type="entry name" value="Gly_zipper-like_dom"/>
</dbReference>
<protein>
    <recommendedName>
        <fullName evidence="2">Glycine zipper-like domain-containing protein</fullName>
    </recommendedName>
</protein>
<accession>A0A0G0ZYK8</accession>
<sequence>MTKHKSHQHGYGLGLGIIIGAIFGALLGLALVYIWQQTDMLPVSFAAGVAIGLIVGLGLETKYNKRPKPLLDKKHRLLLAIVLFGGILILASMLALFIVANG</sequence>
<dbReference type="Pfam" id="PF26273">
    <property type="entry name" value="Gly_zipper"/>
    <property type="match status" value="1"/>
</dbReference>
<evidence type="ECO:0000256" key="1">
    <source>
        <dbReference type="SAM" id="Phobius"/>
    </source>
</evidence>
<dbReference type="Proteomes" id="UP000034837">
    <property type="component" value="Unassembled WGS sequence"/>
</dbReference>
<evidence type="ECO:0000313" key="4">
    <source>
        <dbReference type="Proteomes" id="UP000034837"/>
    </source>
</evidence>
<feature type="transmembrane region" description="Helical" evidence="1">
    <location>
        <begin position="79"/>
        <end position="100"/>
    </location>
</feature>
<reference evidence="3 4" key="1">
    <citation type="journal article" date="2015" name="Nature">
        <title>rRNA introns, odd ribosomes, and small enigmatic genomes across a large radiation of phyla.</title>
        <authorList>
            <person name="Brown C.T."/>
            <person name="Hug L.A."/>
            <person name="Thomas B.C."/>
            <person name="Sharon I."/>
            <person name="Castelle C.J."/>
            <person name="Singh A."/>
            <person name="Wilkins M.J."/>
            <person name="Williams K.H."/>
            <person name="Banfield J.F."/>
        </authorList>
    </citation>
    <scope>NUCLEOTIDE SEQUENCE [LARGE SCALE GENOMIC DNA]</scope>
</reference>
<dbReference type="AlphaFoldDB" id="A0A0G0ZYK8"/>
<evidence type="ECO:0000313" key="3">
    <source>
        <dbReference type="EMBL" id="KKS53749.1"/>
    </source>
</evidence>
<feature type="transmembrane region" description="Helical" evidence="1">
    <location>
        <begin position="12"/>
        <end position="35"/>
    </location>
</feature>
<proteinExistence type="predicted"/>
<gene>
    <name evidence="3" type="ORF">UV20_C0046G0006</name>
</gene>
<keyword evidence="1" id="KW-0472">Membrane</keyword>
<comment type="caution">
    <text evidence="3">The sequence shown here is derived from an EMBL/GenBank/DDBJ whole genome shotgun (WGS) entry which is preliminary data.</text>
</comment>
<feature type="transmembrane region" description="Helical" evidence="1">
    <location>
        <begin position="41"/>
        <end position="59"/>
    </location>
</feature>
<feature type="domain" description="Glycine zipper-like" evidence="2">
    <location>
        <begin position="3"/>
        <end position="66"/>
    </location>
</feature>
<name>A0A0G0ZYK8_9BACT</name>
<keyword evidence="1" id="KW-0812">Transmembrane</keyword>
<organism evidence="3 4">
    <name type="scientific">Candidatus Magasanikbacteria bacterium GW2011_GWA2_42_32</name>
    <dbReference type="NCBI Taxonomy" id="1619039"/>
    <lineage>
        <taxon>Bacteria</taxon>
        <taxon>Candidatus Magasanikiibacteriota</taxon>
    </lineage>
</organism>
<dbReference type="EMBL" id="LCDO01000046">
    <property type="protein sequence ID" value="KKS53749.1"/>
    <property type="molecule type" value="Genomic_DNA"/>
</dbReference>
<keyword evidence="1" id="KW-1133">Transmembrane helix</keyword>
<evidence type="ECO:0000259" key="2">
    <source>
        <dbReference type="Pfam" id="PF26273"/>
    </source>
</evidence>